<dbReference type="SUPFAM" id="SSF53850">
    <property type="entry name" value="Periplasmic binding protein-like II"/>
    <property type="match status" value="1"/>
</dbReference>
<dbReference type="AlphaFoldDB" id="A0AAU6WK09"/>
<keyword evidence="3 4" id="KW-0732">Signal</keyword>
<dbReference type="GO" id="GO:1904680">
    <property type="term" value="F:peptide transmembrane transporter activity"/>
    <property type="evidence" value="ECO:0007669"/>
    <property type="project" value="TreeGrafter"/>
</dbReference>
<dbReference type="PIRSF" id="PIRSF002741">
    <property type="entry name" value="MppA"/>
    <property type="match status" value="1"/>
</dbReference>
<evidence type="ECO:0000256" key="3">
    <source>
        <dbReference type="ARBA" id="ARBA00022729"/>
    </source>
</evidence>
<dbReference type="Gene3D" id="3.90.76.10">
    <property type="entry name" value="Dipeptide-binding Protein, Domain 1"/>
    <property type="match status" value="1"/>
</dbReference>
<dbReference type="Gene3D" id="3.10.105.10">
    <property type="entry name" value="Dipeptide-binding Protein, Domain 3"/>
    <property type="match status" value="1"/>
</dbReference>
<name>A0AAU6WK09_9MICC</name>
<evidence type="ECO:0000259" key="5">
    <source>
        <dbReference type="Pfam" id="PF00496"/>
    </source>
</evidence>
<dbReference type="InterPro" id="IPR039424">
    <property type="entry name" value="SBP_5"/>
</dbReference>
<dbReference type="GO" id="GO:0043190">
    <property type="term" value="C:ATP-binding cassette (ABC) transporter complex"/>
    <property type="evidence" value="ECO:0007669"/>
    <property type="project" value="InterPro"/>
</dbReference>
<sequence length="534" mass="57870">MPFSRAAAILLPIVIVCSGCQVASTDAAETSAVNLLTPALPSTLNPLAGFDNNGIGKINESLFTLEGEPDTLPKIVPLLAQDEPAISEDGLTWNITLQEDIKFSDGTLLDAADVVASYQAIMDPRTASPLAGTLENLAEVTALDSRTVRFLLHEPQVSFKTSLLIGIAPSEKVDATTPVSESSLNRTPIGTGPYTLESFDSSSLVLSANEDYRDGAPAVRRVSYTESSDDNARTQAMAGSGYTGTVLPSRLAASFAQRDGFEVISASSADWRGISLPADHPFTKDPKVRLALNLAVDREEMISGVLAGAGRPAYTFVPPEYGKYYNSQAIFEHDPQRARQLLDDAGWVIGSDGVRTKDTQRAVFSLLYNPGDTLRRDLSLALASQLEAYGIKISVEPATFDQAEPRVGKDAIMLGGGDTPYDVDTQLYKMLHSSYPESGAYYDNPSHYANKVMDQALHAGRTSTDPETRADAYQKVQELYVEDPSMLLLAFVDHSYVQRSDVHQQWNTSTTLLEPHDHGTAWGPWAKIGQWTSK</sequence>
<feature type="domain" description="Solute-binding protein family 5" evidence="5">
    <location>
        <begin position="74"/>
        <end position="434"/>
    </location>
</feature>
<organism evidence="6 7">
    <name type="scientific">Glutamicibacter ectropisis</name>
    <dbReference type="NCBI Taxonomy" id="3046593"/>
    <lineage>
        <taxon>Bacteria</taxon>
        <taxon>Bacillati</taxon>
        <taxon>Actinomycetota</taxon>
        <taxon>Actinomycetes</taxon>
        <taxon>Micrococcales</taxon>
        <taxon>Micrococcaceae</taxon>
        <taxon>Glutamicibacter</taxon>
    </lineage>
</organism>
<dbReference type="Pfam" id="PF00496">
    <property type="entry name" value="SBP_bac_5"/>
    <property type="match status" value="1"/>
</dbReference>
<gene>
    <name evidence="6" type="ORF">QMQ05_08805</name>
</gene>
<dbReference type="KEGG" id="gey:QMQ05_08805"/>
<dbReference type="GO" id="GO:0015833">
    <property type="term" value="P:peptide transport"/>
    <property type="evidence" value="ECO:0007669"/>
    <property type="project" value="TreeGrafter"/>
</dbReference>
<protein>
    <submittedName>
        <fullName evidence="6">ABC transporter substrate-binding protein</fullName>
    </submittedName>
</protein>
<dbReference type="PANTHER" id="PTHR30290">
    <property type="entry name" value="PERIPLASMIC BINDING COMPONENT OF ABC TRANSPORTER"/>
    <property type="match status" value="1"/>
</dbReference>
<feature type="chain" id="PRO_5043727935" evidence="4">
    <location>
        <begin position="24"/>
        <end position="534"/>
    </location>
</feature>
<keyword evidence="2" id="KW-0813">Transport</keyword>
<dbReference type="GO" id="GO:0042597">
    <property type="term" value="C:periplasmic space"/>
    <property type="evidence" value="ECO:0007669"/>
    <property type="project" value="UniProtKB-ARBA"/>
</dbReference>
<dbReference type="Proteomes" id="UP001486888">
    <property type="component" value="Chromosome"/>
</dbReference>
<proteinExistence type="inferred from homology"/>
<evidence type="ECO:0000256" key="1">
    <source>
        <dbReference type="ARBA" id="ARBA00005695"/>
    </source>
</evidence>
<dbReference type="RefSeq" id="WP_345474686.1">
    <property type="nucleotide sequence ID" value="NZ_CP125942.1"/>
</dbReference>
<comment type="similarity">
    <text evidence="1">Belongs to the bacterial solute-binding protein 5 family.</text>
</comment>
<evidence type="ECO:0000256" key="2">
    <source>
        <dbReference type="ARBA" id="ARBA00022448"/>
    </source>
</evidence>
<dbReference type="Gene3D" id="3.40.190.10">
    <property type="entry name" value="Periplasmic binding protein-like II"/>
    <property type="match status" value="1"/>
</dbReference>
<dbReference type="InterPro" id="IPR030678">
    <property type="entry name" value="Peptide/Ni-bd"/>
</dbReference>
<evidence type="ECO:0000313" key="6">
    <source>
        <dbReference type="EMBL" id="XAO47566.1"/>
    </source>
</evidence>
<evidence type="ECO:0000256" key="4">
    <source>
        <dbReference type="SAM" id="SignalP"/>
    </source>
</evidence>
<dbReference type="PANTHER" id="PTHR30290:SF9">
    <property type="entry name" value="OLIGOPEPTIDE-BINDING PROTEIN APPA"/>
    <property type="match status" value="1"/>
</dbReference>
<reference evidence="6 7" key="1">
    <citation type="submission" date="2023-05" db="EMBL/GenBank/DDBJ databases">
        <title>Glutamicibacter sp. B1, complete genome.</title>
        <authorList>
            <person name="Long Y.H."/>
            <person name="Fang T."/>
            <person name="Li X.Y."/>
        </authorList>
    </citation>
    <scope>NUCLEOTIDE SEQUENCE [LARGE SCALE GENOMIC DNA]</scope>
    <source>
        <strain evidence="6 7">B1</strain>
    </source>
</reference>
<evidence type="ECO:0000313" key="7">
    <source>
        <dbReference type="Proteomes" id="UP001486888"/>
    </source>
</evidence>
<dbReference type="EMBL" id="CP125942">
    <property type="protein sequence ID" value="XAO47566.1"/>
    <property type="molecule type" value="Genomic_DNA"/>
</dbReference>
<feature type="signal peptide" evidence="4">
    <location>
        <begin position="1"/>
        <end position="23"/>
    </location>
</feature>
<keyword evidence="7" id="KW-1185">Reference proteome</keyword>
<dbReference type="InterPro" id="IPR000914">
    <property type="entry name" value="SBP_5_dom"/>
</dbReference>
<accession>A0AAU6WK09</accession>